<organism evidence="4">
    <name type="scientific">Schistocephalus solidus</name>
    <name type="common">Tapeworm</name>
    <dbReference type="NCBI Taxonomy" id="70667"/>
    <lineage>
        <taxon>Eukaryota</taxon>
        <taxon>Metazoa</taxon>
        <taxon>Spiralia</taxon>
        <taxon>Lophotrochozoa</taxon>
        <taxon>Platyhelminthes</taxon>
        <taxon>Cestoda</taxon>
        <taxon>Eucestoda</taxon>
        <taxon>Diphyllobothriidea</taxon>
        <taxon>Diphyllobothriidae</taxon>
        <taxon>Schistocephalus</taxon>
    </lineage>
</organism>
<feature type="compositionally biased region" description="Polar residues" evidence="1">
    <location>
        <begin position="176"/>
        <end position="195"/>
    </location>
</feature>
<feature type="region of interest" description="Disordered" evidence="1">
    <location>
        <begin position="301"/>
        <end position="320"/>
    </location>
</feature>
<proteinExistence type="predicted"/>
<evidence type="ECO:0000313" key="4">
    <source>
        <dbReference type="WBParaSite" id="SSLN_0000899301-mRNA-1"/>
    </source>
</evidence>
<evidence type="ECO:0000256" key="1">
    <source>
        <dbReference type="SAM" id="MobiDB-lite"/>
    </source>
</evidence>
<evidence type="ECO:0000313" key="3">
    <source>
        <dbReference type="Proteomes" id="UP000275846"/>
    </source>
</evidence>
<gene>
    <name evidence="2" type="ORF">SSLN_LOCUS8656</name>
</gene>
<feature type="region of interest" description="Disordered" evidence="1">
    <location>
        <begin position="157"/>
        <end position="195"/>
    </location>
</feature>
<sequence length="320" mass="36067">MSPNTRRLLAKRNDIVRRLPCPLQGSNDQLMNLCLPIQGAEFATIICAYTSASPPPPVLMNSFGGAKNKLYEDLHALLRTVYKADKLVGLGNFKIRVETDRTVYWVPLVSADVKMTASYFSEPAEEIGSFSPTHCSAFRRLRCHRLVQRRLREMQDPWRDSRAEESQGYTKRNETKTGCSSGKEQRQTPSAFYPGNNQSCPIIRIVYSTSSHLLNSHRMQAPTRPSTTCASRTTVRNNVTESDIQRSMDLFADGYVYFELITITDETVIMYQPSRENKCNAPPIAVNSSQLKTVDKFGYLSSAHTQNRNGRRSGPPDLES</sequence>
<keyword evidence="3" id="KW-1185">Reference proteome</keyword>
<protein>
    <submittedName>
        <fullName evidence="4">FERM domain-containing protein</fullName>
    </submittedName>
</protein>
<dbReference type="AlphaFoldDB" id="A0A183SWQ8"/>
<reference evidence="4" key="1">
    <citation type="submission" date="2016-06" db="UniProtKB">
        <authorList>
            <consortium name="WormBaseParasite"/>
        </authorList>
    </citation>
    <scope>IDENTIFICATION</scope>
</reference>
<name>A0A183SWQ8_SCHSO</name>
<reference evidence="2 3" key="2">
    <citation type="submission" date="2018-11" db="EMBL/GenBank/DDBJ databases">
        <authorList>
            <consortium name="Pathogen Informatics"/>
        </authorList>
    </citation>
    <scope>NUCLEOTIDE SEQUENCE [LARGE SCALE GENOMIC DNA]</scope>
    <source>
        <strain evidence="2 3">NST_G2</strain>
    </source>
</reference>
<dbReference type="Proteomes" id="UP000275846">
    <property type="component" value="Unassembled WGS sequence"/>
</dbReference>
<accession>A0A183SWQ8</accession>
<evidence type="ECO:0000313" key="2">
    <source>
        <dbReference type="EMBL" id="VDL95041.1"/>
    </source>
</evidence>
<dbReference type="EMBL" id="UYSU01034772">
    <property type="protein sequence ID" value="VDL95041.1"/>
    <property type="molecule type" value="Genomic_DNA"/>
</dbReference>
<dbReference type="WBParaSite" id="SSLN_0000899301-mRNA-1">
    <property type="protein sequence ID" value="SSLN_0000899301-mRNA-1"/>
    <property type="gene ID" value="SSLN_0000899301"/>
</dbReference>
<feature type="compositionally biased region" description="Basic and acidic residues" evidence="1">
    <location>
        <begin position="157"/>
        <end position="175"/>
    </location>
</feature>